<proteinExistence type="predicted"/>
<accession>A0A427XLA0</accession>
<keyword evidence="3" id="KW-1185">Reference proteome</keyword>
<feature type="region of interest" description="Disordered" evidence="1">
    <location>
        <begin position="73"/>
        <end position="116"/>
    </location>
</feature>
<dbReference type="GO" id="GO:0008270">
    <property type="term" value="F:zinc ion binding"/>
    <property type="evidence" value="ECO:0007669"/>
    <property type="project" value="InterPro"/>
</dbReference>
<feature type="region of interest" description="Disordered" evidence="1">
    <location>
        <begin position="138"/>
        <end position="180"/>
    </location>
</feature>
<protein>
    <recommendedName>
        <fullName evidence="4">Zn(2)-C6 fungal-type domain-containing protein</fullName>
    </recommendedName>
</protein>
<feature type="compositionally biased region" description="Basic and acidic residues" evidence="1">
    <location>
        <begin position="73"/>
        <end position="82"/>
    </location>
</feature>
<dbReference type="GO" id="GO:0005634">
    <property type="term" value="C:nucleus"/>
    <property type="evidence" value="ECO:0007669"/>
    <property type="project" value="TreeGrafter"/>
</dbReference>
<organism evidence="2 3">
    <name type="scientific">Apiotrichum porosum</name>
    <dbReference type="NCBI Taxonomy" id="105984"/>
    <lineage>
        <taxon>Eukaryota</taxon>
        <taxon>Fungi</taxon>
        <taxon>Dikarya</taxon>
        <taxon>Basidiomycota</taxon>
        <taxon>Agaricomycotina</taxon>
        <taxon>Tremellomycetes</taxon>
        <taxon>Trichosporonales</taxon>
        <taxon>Trichosporonaceae</taxon>
        <taxon>Apiotrichum</taxon>
    </lineage>
</organism>
<dbReference type="Proteomes" id="UP000279236">
    <property type="component" value="Unassembled WGS sequence"/>
</dbReference>
<feature type="compositionally biased region" description="Acidic residues" evidence="1">
    <location>
        <begin position="155"/>
        <end position="165"/>
    </location>
</feature>
<dbReference type="STRING" id="105984.A0A427XLA0"/>
<evidence type="ECO:0000313" key="3">
    <source>
        <dbReference type="Proteomes" id="UP000279236"/>
    </source>
</evidence>
<name>A0A427XLA0_9TREE</name>
<dbReference type="RefSeq" id="XP_028474681.1">
    <property type="nucleotide sequence ID" value="XM_028617374.1"/>
</dbReference>
<dbReference type="CDD" id="cd00067">
    <property type="entry name" value="GAL4"/>
    <property type="match status" value="1"/>
</dbReference>
<dbReference type="EMBL" id="RSCE01000010">
    <property type="protein sequence ID" value="RSH79534.1"/>
    <property type="molecule type" value="Genomic_DNA"/>
</dbReference>
<dbReference type="PANTHER" id="PTHR31644:SF2">
    <property type="entry name" value="TRANSCRIPTIONAL ACTIVATOR ARO80-RELATED"/>
    <property type="match status" value="1"/>
</dbReference>
<dbReference type="GeneID" id="39586129"/>
<dbReference type="GO" id="GO:0045944">
    <property type="term" value="P:positive regulation of transcription by RNA polymerase II"/>
    <property type="evidence" value="ECO:0007669"/>
    <property type="project" value="TreeGrafter"/>
</dbReference>
<dbReference type="GO" id="GO:0009074">
    <property type="term" value="P:aromatic amino acid family catabolic process"/>
    <property type="evidence" value="ECO:0007669"/>
    <property type="project" value="TreeGrafter"/>
</dbReference>
<gene>
    <name evidence="2" type="ORF">EHS24_001586</name>
</gene>
<dbReference type="AlphaFoldDB" id="A0A427XLA0"/>
<dbReference type="OrthoDB" id="2593610at2759"/>
<dbReference type="GO" id="GO:0000981">
    <property type="term" value="F:DNA-binding transcription factor activity, RNA polymerase II-specific"/>
    <property type="evidence" value="ECO:0007669"/>
    <property type="project" value="InterPro"/>
</dbReference>
<evidence type="ECO:0008006" key="4">
    <source>
        <dbReference type="Google" id="ProtNLM"/>
    </source>
</evidence>
<dbReference type="InterPro" id="IPR001138">
    <property type="entry name" value="Zn2Cys6_DnaBD"/>
</dbReference>
<dbReference type="PANTHER" id="PTHR31644">
    <property type="entry name" value="TRANSCRIPTIONAL ACTIVATOR ARO80-RELATED"/>
    <property type="match status" value="1"/>
</dbReference>
<reference evidence="2 3" key="1">
    <citation type="submission" date="2018-11" db="EMBL/GenBank/DDBJ databases">
        <title>Genome sequence of Apiotrichum porosum DSM 27194.</title>
        <authorList>
            <person name="Aliyu H."/>
            <person name="Gorte O."/>
            <person name="Ochsenreither K."/>
        </authorList>
    </citation>
    <scope>NUCLEOTIDE SEQUENCE [LARGE SCALE GENOMIC DNA]</scope>
    <source>
        <strain evidence="2 3">DSM 27194</strain>
    </source>
</reference>
<evidence type="ECO:0000313" key="2">
    <source>
        <dbReference type="EMBL" id="RSH79534.1"/>
    </source>
</evidence>
<sequence>MRASHHPQRTYRACDPCRSVGLCAPTVVNLQRKLKCHFGDPNAPWDGPCQRCMREQRECLRPPANAVRKAIPRKADTTEERWSQVAKRPRVLPTAASTTEPGTGLATLSPPSHRRLGADEYVGTVDRATAGSFMQVVGSLPTQPRGHAPPSSGSGDDDDDDDDDEVANRETTESALVRSHLQNPNDALRLLVSASSLRFPARCDTQSHLPNGTSGSMTNTAIWETWEPLQEGLLTLSEAHALLTFFELEMAPLYPVVLPEIFDPSYAYTLVNEEDLLLGAMVTISSRYSEILLPERATQVHRKVAEWVRTQITCLLDGNDSLRKISSVEALLLLSEWPMLPVQRTKRQRSGDLAQSEEANLLKPSVQYDAYCWTNVALAVRLAQELDLQGAVSLNNTSRWWEKLSDIMGKNIEIDFTRRSCRNRLRDGSAEAALLQIEVDYAVLYANSLALRSLQEKLRRRRQANDPAYSTPTLLNMSEGPWIIEALSAARSIIDTAVNFLYKRKMLRICPSRIFQYIMFATTFLYKALAIGVFEHGAQSLVGLLDDTVVALKHVAIDEDHFLAGFAVLLTRLGKHWQAQANSTGPSVLHPSPEQTVVAAPSTEGASWAVPDATAAAAAAPHLQEPPPLPMSSETLNLSLAPENDIFDPLQPMPQYDELSWLLDPALEMPAANKEQEDIFQTIWYDQQNDAARDNLYAMLLGNTLGI</sequence>
<comment type="caution">
    <text evidence="2">The sequence shown here is derived from an EMBL/GenBank/DDBJ whole genome shotgun (WGS) entry which is preliminary data.</text>
</comment>
<dbReference type="InterPro" id="IPR052780">
    <property type="entry name" value="AAA_Catabolism_Regulators"/>
</dbReference>
<evidence type="ECO:0000256" key="1">
    <source>
        <dbReference type="SAM" id="MobiDB-lite"/>
    </source>
</evidence>